<name>A0A5R9F757_9BACL</name>
<organism evidence="2 3">
    <name type="scientific">Exobacillus caeni</name>
    <dbReference type="NCBI Taxonomy" id="2574798"/>
    <lineage>
        <taxon>Bacteria</taxon>
        <taxon>Bacillati</taxon>
        <taxon>Bacillota</taxon>
        <taxon>Bacilli</taxon>
        <taxon>Bacillales</taxon>
        <taxon>Guptibacillaceae</taxon>
        <taxon>Exobacillus</taxon>
    </lineage>
</organism>
<dbReference type="SUPFAM" id="SSF52540">
    <property type="entry name" value="P-loop containing nucleoside triphosphate hydrolases"/>
    <property type="match status" value="1"/>
</dbReference>
<dbReference type="EMBL" id="SWLG01000004">
    <property type="protein sequence ID" value="TLS38359.1"/>
    <property type="molecule type" value="Genomic_DNA"/>
</dbReference>
<dbReference type="InterPro" id="IPR059106">
    <property type="entry name" value="WHD_MalT"/>
</dbReference>
<dbReference type="SMART" id="SM01043">
    <property type="entry name" value="BTAD"/>
    <property type="match status" value="1"/>
</dbReference>
<gene>
    <name evidence="2" type="ORF">FCL54_06970</name>
</gene>
<comment type="caution">
    <text evidence="2">The sequence shown here is derived from an EMBL/GenBank/DDBJ whole genome shotgun (WGS) entry which is preliminary data.</text>
</comment>
<dbReference type="InterPro" id="IPR005158">
    <property type="entry name" value="BTAD"/>
</dbReference>
<dbReference type="PANTHER" id="PTHR35807:SF2">
    <property type="entry name" value="TRANSCRIPTIONAL ACTIVATOR DOMAIN"/>
    <property type="match status" value="1"/>
</dbReference>
<dbReference type="Pfam" id="PF03704">
    <property type="entry name" value="BTAD"/>
    <property type="match status" value="1"/>
</dbReference>
<evidence type="ECO:0000259" key="1">
    <source>
        <dbReference type="SMART" id="SM01043"/>
    </source>
</evidence>
<dbReference type="Gene3D" id="1.10.10.10">
    <property type="entry name" value="Winged helix-like DNA-binding domain superfamily/Winged helix DNA-binding domain"/>
    <property type="match status" value="1"/>
</dbReference>
<dbReference type="InterPro" id="IPR036388">
    <property type="entry name" value="WH-like_DNA-bd_sf"/>
</dbReference>
<reference evidence="2 3" key="1">
    <citation type="submission" date="2019-04" db="EMBL/GenBank/DDBJ databases">
        <title>Bacillus caeni sp. nov., a bacterium isolated from mangrove sediment.</title>
        <authorList>
            <person name="Huang H."/>
            <person name="Mo K."/>
            <person name="Hu Y."/>
        </authorList>
    </citation>
    <scope>NUCLEOTIDE SEQUENCE [LARGE SCALE GENOMIC DNA]</scope>
    <source>
        <strain evidence="2 3">HB172195</strain>
    </source>
</reference>
<dbReference type="InterPro" id="IPR051677">
    <property type="entry name" value="AfsR-DnrI-RedD_regulator"/>
</dbReference>
<dbReference type="PANTHER" id="PTHR35807">
    <property type="entry name" value="TRANSCRIPTIONAL REGULATOR REDD-RELATED"/>
    <property type="match status" value="1"/>
</dbReference>
<sequence>MTTRLIPPLVKDTNVRRPTLVKKISQITSHPLSIIHSGPGYGKSTTLSSFLKDSHYSFCWYSLSKQDDDFLPFVIHLLYAFRKQEPSFAQELLDYMMTEEPYTYDEDIQFICTEFINELAGLQGSIILVLDDFHVIEQTDSIKKWMMTFIQHLPPHVHLVLSGRVRPDWEILVPLQVKGELLEVTEQDLAFSPEEIDVLFSDYYEMPLDDRQIHAIFQLTEGWIIAIQMIWQQLKNNGTIDSFLFKNPSSMEELFRFIAMEVFSKQPKLIQSFLEQTSILEELSEHLCNELLQIEGSGKMLEKLIQQNLFIVPIGDGHYRYHALFRDFLQTQLKQKPEEYKMVQKHAAKYFMEQQDNERAITHLIALQDYEQLGRMLHFYGKEMLESGKIESLLELLQLIPEQMKDRNFMLWFYEGEISRYRCHYKTATYCFERTIKQAERMRNPLGESAGYEGIAKVYLDTIQPGNAAPYLSKAIELMEQSKNAELSKKIQMYTLMAENMVNLGQMEAAEEWYKKSKKIFATDQSIEEFQKIELEARLYLRTGRLQKAKEVLEQSRNRSLSENHLSRSHRETDLLLSIINAYMGEAESAKKLAEAGILQGSKRKAPFVEACGWIRIGHSVQLIERYNRQLAIECYQTALGMMEELKMNRGKAEPLMGLCLLYGRTGDYELAIENGNQALEETEKVKDVWLSSYIRLSMGIASYYEGLHEEAETLFTDSLENFKSCSCSYGITVTNFWLALVCYEKGEVETFQKYISDFLENAYKGKYEFFVTKRTAFGPTDIQSLIPVLLEAKKQGINIKRVQPLLEQMGVEDLTFHPGYTLRVNTLGEFRVWLGNKEVEQGDWKREKAKELFQVFITRFKKWIPKSELLNLLWKDLDEETATRDFKVALNALNKVLEPERKARTAPFFIERQGSTYGLNRSAGIEVDARRFEQLIEEGLSEPETHRSIKKLTIGLELYKGDYLPNRRYEDWCIEERERLMVLFLRGAEYLAQLKVKEEKFDEAIHWCNEILARDACWEEAYRLLMYCYYRKNNRPYALKVYEKCMNKLMEEMGVEPLDTTKRMAYMIQEAAELELL</sequence>
<evidence type="ECO:0000313" key="3">
    <source>
        <dbReference type="Proteomes" id="UP000308230"/>
    </source>
</evidence>
<dbReference type="Gene3D" id="1.25.40.10">
    <property type="entry name" value="Tetratricopeptide repeat domain"/>
    <property type="match status" value="3"/>
</dbReference>
<accession>A0A5R9F757</accession>
<proteinExistence type="predicted"/>
<dbReference type="SMART" id="SM00028">
    <property type="entry name" value="TPR"/>
    <property type="match status" value="6"/>
</dbReference>
<keyword evidence="3" id="KW-1185">Reference proteome</keyword>
<dbReference type="AlphaFoldDB" id="A0A5R9F757"/>
<dbReference type="SUPFAM" id="SSF48452">
    <property type="entry name" value="TPR-like"/>
    <property type="match status" value="3"/>
</dbReference>
<dbReference type="Proteomes" id="UP000308230">
    <property type="component" value="Unassembled WGS sequence"/>
</dbReference>
<dbReference type="InterPro" id="IPR027417">
    <property type="entry name" value="P-loop_NTPase"/>
</dbReference>
<dbReference type="Pfam" id="PF25873">
    <property type="entry name" value="WHD_MalT"/>
    <property type="match status" value="1"/>
</dbReference>
<feature type="domain" description="Bacterial transcriptional activator" evidence="1">
    <location>
        <begin position="928"/>
        <end position="1070"/>
    </location>
</feature>
<dbReference type="OrthoDB" id="1137593at2"/>
<dbReference type="InterPro" id="IPR019734">
    <property type="entry name" value="TPR_rpt"/>
</dbReference>
<evidence type="ECO:0000313" key="2">
    <source>
        <dbReference type="EMBL" id="TLS38359.1"/>
    </source>
</evidence>
<dbReference type="InterPro" id="IPR011990">
    <property type="entry name" value="TPR-like_helical_dom_sf"/>
</dbReference>
<dbReference type="Gene3D" id="3.40.50.300">
    <property type="entry name" value="P-loop containing nucleotide triphosphate hydrolases"/>
    <property type="match status" value="1"/>
</dbReference>
<protein>
    <submittedName>
        <fullName evidence="2">Transcriptional regulator</fullName>
    </submittedName>
</protein>